<dbReference type="EMBL" id="JAIWJX010000002">
    <property type="protein sequence ID" value="MCK6258926.1"/>
    <property type="molecule type" value="Genomic_DNA"/>
</dbReference>
<organism evidence="1 2">
    <name type="scientific">Fictibacillus marinisediminis</name>
    <dbReference type="NCBI Taxonomy" id="2878389"/>
    <lineage>
        <taxon>Bacteria</taxon>
        <taxon>Bacillati</taxon>
        <taxon>Bacillota</taxon>
        <taxon>Bacilli</taxon>
        <taxon>Bacillales</taxon>
        <taxon>Fictibacillaceae</taxon>
        <taxon>Fictibacillus</taxon>
    </lineage>
</organism>
<sequence length="54" mass="6422">MEMTKNEKAERLQHVLDEALLPLKQRLDEMEKEMISVRENQEELIRLLSKKGAE</sequence>
<evidence type="ECO:0000313" key="1">
    <source>
        <dbReference type="EMBL" id="MCK6258926.1"/>
    </source>
</evidence>
<proteinExistence type="predicted"/>
<dbReference type="Proteomes" id="UP001139011">
    <property type="component" value="Unassembled WGS sequence"/>
</dbReference>
<accession>A0A9X2BER4</accession>
<protein>
    <submittedName>
        <fullName evidence="1">Uncharacterized protein</fullName>
    </submittedName>
</protein>
<keyword evidence="2" id="KW-1185">Reference proteome</keyword>
<dbReference type="RefSeq" id="WP_248254155.1">
    <property type="nucleotide sequence ID" value="NZ_JAIWJX010000002.1"/>
</dbReference>
<name>A0A9X2BER4_9BACL</name>
<comment type="caution">
    <text evidence="1">The sequence shown here is derived from an EMBL/GenBank/DDBJ whole genome shotgun (WGS) entry which is preliminary data.</text>
</comment>
<gene>
    <name evidence="1" type="ORF">LCY76_20350</name>
</gene>
<reference evidence="1" key="1">
    <citation type="submission" date="2021-09" db="EMBL/GenBank/DDBJ databases">
        <title>Genome analysis of Fictibacillus sp. KIGAM418 isolated from marine sediment.</title>
        <authorList>
            <person name="Seo M.-J."/>
            <person name="Cho E.-S."/>
            <person name="Hwang C.Y."/>
        </authorList>
    </citation>
    <scope>NUCLEOTIDE SEQUENCE</scope>
    <source>
        <strain evidence="1">KIGAM418</strain>
    </source>
</reference>
<evidence type="ECO:0000313" key="2">
    <source>
        <dbReference type="Proteomes" id="UP001139011"/>
    </source>
</evidence>
<dbReference type="AlphaFoldDB" id="A0A9X2BER4"/>